<dbReference type="GO" id="GO:0003677">
    <property type="term" value="F:DNA binding"/>
    <property type="evidence" value="ECO:0007669"/>
    <property type="project" value="InterPro"/>
</dbReference>
<feature type="domain" description="Helix-turn-helix" evidence="1">
    <location>
        <begin position="7"/>
        <end position="54"/>
    </location>
</feature>
<dbReference type="Proteomes" id="UP001211731">
    <property type="component" value="Unassembled WGS sequence"/>
</dbReference>
<name>A0AB35J780_MEDGN</name>
<dbReference type="EMBL" id="JAQMLR010000011">
    <property type="protein sequence ID" value="MDB8739411.1"/>
    <property type="molecule type" value="Genomic_DNA"/>
</dbReference>
<evidence type="ECO:0000313" key="3">
    <source>
        <dbReference type="Proteomes" id="UP001211731"/>
    </source>
</evidence>
<dbReference type="Gene3D" id="3.90.105.50">
    <property type="match status" value="1"/>
</dbReference>
<dbReference type="Pfam" id="PF12728">
    <property type="entry name" value="HTH_17"/>
    <property type="match status" value="1"/>
</dbReference>
<protein>
    <submittedName>
        <fullName evidence="2">Helix-turn-helix domain-containing protein</fullName>
    </submittedName>
</protein>
<sequence length="72" mass="8524">MSNKYTLTVNEASEYTGIGRNTIRNLIYWEKLPAIRIGNKIVIRREILERFLIENENNNLRNRHEVIAPRQG</sequence>
<dbReference type="InterPro" id="IPR009061">
    <property type="entry name" value="DNA-bd_dom_put_sf"/>
</dbReference>
<dbReference type="InterPro" id="IPR010093">
    <property type="entry name" value="SinI_DNA-bd"/>
</dbReference>
<dbReference type="InterPro" id="IPR041657">
    <property type="entry name" value="HTH_17"/>
</dbReference>
<proteinExistence type="predicted"/>
<comment type="caution">
    <text evidence="2">The sequence shown here is derived from an EMBL/GenBank/DDBJ whole genome shotgun (WGS) entry which is preliminary data.</text>
</comment>
<dbReference type="InterPro" id="IPR038148">
    <property type="entry name" value="Tn1545/Tn916_Xis"/>
</dbReference>
<dbReference type="SUPFAM" id="SSF46955">
    <property type="entry name" value="Putative DNA-binding domain"/>
    <property type="match status" value="1"/>
</dbReference>
<dbReference type="AlphaFoldDB" id="A0AB35J780"/>
<dbReference type="NCBIfam" id="TIGR01764">
    <property type="entry name" value="excise"/>
    <property type="match status" value="1"/>
</dbReference>
<reference evidence="2" key="1">
    <citation type="submission" date="2023-01" db="EMBL/GenBank/DDBJ databases">
        <title>Human gut microbiome strain richness.</title>
        <authorList>
            <person name="Chen-Liaw A."/>
        </authorList>
    </citation>
    <scope>NUCLEOTIDE SEQUENCE</scope>
    <source>
        <strain evidence="2">1001217st1_A9_1001217B_191108</strain>
    </source>
</reference>
<gene>
    <name evidence="2" type="ORF">PNU63_11640</name>
</gene>
<organism evidence="2 3">
    <name type="scientific">Mediterraneibacter gnavus</name>
    <name type="common">Ruminococcus gnavus</name>
    <dbReference type="NCBI Taxonomy" id="33038"/>
    <lineage>
        <taxon>Bacteria</taxon>
        <taxon>Bacillati</taxon>
        <taxon>Bacillota</taxon>
        <taxon>Clostridia</taxon>
        <taxon>Lachnospirales</taxon>
        <taxon>Lachnospiraceae</taxon>
        <taxon>Mediterraneibacter</taxon>
    </lineage>
</organism>
<dbReference type="RefSeq" id="WP_272107276.1">
    <property type="nucleotide sequence ID" value="NZ_JAQMLO010000011.1"/>
</dbReference>
<evidence type="ECO:0000259" key="1">
    <source>
        <dbReference type="Pfam" id="PF12728"/>
    </source>
</evidence>
<evidence type="ECO:0000313" key="2">
    <source>
        <dbReference type="EMBL" id="MDB8739411.1"/>
    </source>
</evidence>
<accession>A0AB35J780</accession>